<dbReference type="AlphaFoldDB" id="A0A238HI44"/>
<keyword evidence="3" id="KW-1185">Reference proteome</keyword>
<sequence length="171" mass="18988">MSVINAIYNANVYVNGVSQLGRAAEFKLPEFEIKQDDYTGLGMFAGVKLPSGVEAPEGEITWNAFYPDVTRIINHPFKAVQLMVRGNLQTFDATGLAKEVPIVTTVSAWFSKNALGGYKPHEKAEFSSTYQAVEIRQVVDGRETLYFNALKNEYRVDGVDVLSQFRKNIGA</sequence>
<name>A0A238HI44_9NEIS</name>
<reference evidence="2 3" key="2">
    <citation type="submission" date="2017-06" db="EMBL/GenBank/DDBJ databases">
        <authorList>
            <person name="Kim H.J."/>
            <person name="Triplett B.A."/>
        </authorList>
    </citation>
    <scope>NUCLEOTIDE SEQUENCE [LARGE SCALE GENOMIC DNA]</scope>
    <source>
        <strain evidence="2">Kingella_eburonensis</strain>
    </source>
</reference>
<accession>A0A238HI44</accession>
<dbReference type="Pfam" id="PF04985">
    <property type="entry name" value="Phage_tube"/>
    <property type="match status" value="1"/>
</dbReference>
<dbReference type="EMBL" id="FXUV01000067">
    <property type="protein sequence ID" value="SMQ13460.1"/>
    <property type="molecule type" value="Genomic_DNA"/>
</dbReference>
<dbReference type="InterPro" id="IPR006498">
    <property type="entry name" value="Tail_tube"/>
</dbReference>
<evidence type="ECO:0000313" key="3">
    <source>
        <dbReference type="Proteomes" id="UP000215450"/>
    </source>
</evidence>
<protein>
    <submittedName>
        <fullName evidence="1">Phage tail tube protein FII</fullName>
    </submittedName>
</protein>
<dbReference type="EMBL" id="FXUV02000070">
    <property type="protein sequence ID" value="SNB83123.1"/>
    <property type="molecule type" value="Genomic_DNA"/>
</dbReference>
<reference evidence="1" key="1">
    <citation type="submission" date="2017-05" db="EMBL/GenBank/DDBJ databases">
        <authorList>
            <person name="Song R."/>
            <person name="Chenine A.L."/>
            <person name="Ruprecht R.M."/>
        </authorList>
    </citation>
    <scope>NUCLEOTIDE SEQUENCE</scope>
    <source>
        <strain evidence="1">Kingella_eburonensis</strain>
    </source>
</reference>
<dbReference type="Proteomes" id="UP000215450">
    <property type="component" value="Unassembled WGS sequence"/>
</dbReference>
<evidence type="ECO:0000313" key="2">
    <source>
        <dbReference type="EMBL" id="SNB83123.1"/>
    </source>
</evidence>
<dbReference type="RefSeq" id="WP_095063398.1">
    <property type="nucleotide sequence ID" value="NZ_FXUV02000070.1"/>
</dbReference>
<evidence type="ECO:0000313" key="1">
    <source>
        <dbReference type="EMBL" id="SMQ13460.1"/>
    </source>
</evidence>
<proteinExistence type="predicted"/>
<organism evidence="1">
    <name type="scientific">Kingella negevensis</name>
    <dbReference type="NCBI Taxonomy" id="1522312"/>
    <lineage>
        <taxon>Bacteria</taxon>
        <taxon>Pseudomonadati</taxon>
        <taxon>Pseudomonadota</taxon>
        <taxon>Betaproteobacteria</taxon>
        <taxon>Neisseriales</taxon>
        <taxon>Neisseriaceae</taxon>
        <taxon>Kingella</taxon>
    </lineage>
</organism>
<dbReference type="NCBIfam" id="TIGR01611">
    <property type="entry name" value="tail_tube"/>
    <property type="match status" value="1"/>
</dbReference>
<dbReference type="OrthoDB" id="8900117at2"/>
<gene>
    <name evidence="1" type="ORF">KEBURONENSIS_02056</name>
    <name evidence="2" type="ORF">KEBURONENSIS_02064</name>
</gene>